<dbReference type="EMBL" id="BBMT01000001">
    <property type="protein sequence ID" value="GAL31794.1"/>
    <property type="molecule type" value="Genomic_DNA"/>
</dbReference>
<dbReference type="PRINTS" id="PR00081">
    <property type="entry name" value="GDHRDH"/>
</dbReference>
<gene>
    <name evidence="2" type="ORF">JCM19240_5225</name>
</gene>
<dbReference type="PANTHER" id="PTHR43157:SF31">
    <property type="entry name" value="PHOSPHATIDYLINOSITOL-GLYCAN BIOSYNTHESIS CLASS F PROTEIN"/>
    <property type="match status" value="1"/>
</dbReference>
<dbReference type="PANTHER" id="PTHR43157">
    <property type="entry name" value="PHOSPHATIDYLINOSITOL-GLYCAN BIOSYNTHESIS CLASS F PROTEIN-RELATED"/>
    <property type="match status" value="1"/>
</dbReference>
<organism evidence="2 3">
    <name type="scientific">Vibrio maritimus</name>
    <dbReference type="NCBI Taxonomy" id="990268"/>
    <lineage>
        <taxon>Bacteria</taxon>
        <taxon>Pseudomonadati</taxon>
        <taxon>Pseudomonadota</taxon>
        <taxon>Gammaproteobacteria</taxon>
        <taxon>Vibrionales</taxon>
        <taxon>Vibrionaceae</taxon>
        <taxon>Vibrio</taxon>
    </lineage>
</organism>
<keyword evidence="1" id="KW-0560">Oxidoreductase</keyword>
<dbReference type="InterPro" id="IPR002347">
    <property type="entry name" value="SDR_fam"/>
</dbReference>
<evidence type="ECO:0000313" key="2">
    <source>
        <dbReference type="EMBL" id="GAL31794.1"/>
    </source>
</evidence>
<keyword evidence="3" id="KW-1185">Reference proteome</keyword>
<dbReference type="OrthoDB" id="109589at2"/>
<evidence type="ECO:0000256" key="1">
    <source>
        <dbReference type="ARBA" id="ARBA00023002"/>
    </source>
</evidence>
<dbReference type="AlphaFoldDB" id="A0A090SZ99"/>
<dbReference type="GO" id="GO:0016491">
    <property type="term" value="F:oxidoreductase activity"/>
    <property type="evidence" value="ECO:0007669"/>
    <property type="project" value="UniProtKB-KW"/>
</dbReference>
<accession>A0A090SZ99</accession>
<reference evidence="2 3" key="1">
    <citation type="submission" date="2014-09" db="EMBL/GenBank/DDBJ databases">
        <title>Vibrio maritimus JCM 19240. (C210) whole genome shotgun sequence.</title>
        <authorList>
            <person name="Sawabe T."/>
            <person name="Meirelles P."/>
            <person name="Nakanishi M."/>
            <person name="Sayaka M."/>
            <person name="Hattori M."/>
            <person name="Ohkuma M."/>
        </authorList>
    </citation>
    <scope>NUCLEOTIDE SEQUENCE [LARGE SCALE GENOMIC DNA]</scope>
    <source>
        <strain evidence="2 3">JCM 19240</strain>
    </source>
</reference>
<sequence>MTAQLFGKNGWTPERIRSLVGKTYVITGANSGAGFEASRTLLSKGARVVMLNRNPAKSETAINELKQTLGNDIDVSFVQIDLGSLDSVRQAAAKLLETVTSIDALICNGAIAQVATQQFTVDGFESQLGVNHYGHFLLCGLLFDRIEASQGRIVMVGSNAYKMGLKRIKFEDLNFDDKYTAWDSYAQSKLAQIMFGLELQRRIEAAGKNVQVHICHPGASRTNLLKDTASTFNKLLWAVMSRVIAQSAERGAWPEVMCATEQDLQTGKLYGPTKRANTVGAVGENELDAIALDKEMATKLWDLSLEKTAIKWSL</sequence>
<proteinExistence type="predicted"/>
<comment type="caution">
    <text evidence="2">The sequence shown here is derived from an EMBL/GenBank/DDBJ whole genome shotgun (WGS) entry which is preliminary data.</text>
</comment>
<reference evidence="2 3" key="2">
    <citation type="submission" date="2014-09" db="EMBL/GenBank/DDBJ databases">
        <authorList>
            <consortium name="NBRP consortium"/>
            <person name="Sawabe T."/>
            <person name="Meirelles P."/>
            <person name="Nakanishi M."/>
            <person name="Sayaka M."/>
            <person name="Hattori M."/>
            <person name="Ohkuma M."/>
        </authorList>
    </citation>
    <scope>NUCLEOTIDE SEQUENCE [LARGE SCALE GENOMIC DNA]</scope>
    <source>
        <strain evidence="2 3">JCM 19240</strain>
    </source>
</reference>
<dbReference type="Pfam" id="PF00106">
    <property type="entry name" value="adh_short"/>
    <property type="match status" value="1"/>
</dbReference>
<dbReference type="Proteomes" id="UP000029224">
    <property type="component" value="Unassembled WGS sequence"/>
</dbReference>
<dbReference type="Gene3D" id="3.40.50.720">
    <property type="entry name" value="NAD(P)-binding Rossmann-like Domain"/>
    <property type="match status" value="1"/>
</dbReference>
<evidence type="ECO:0000313" key="3">
    <source>
        <dbReference type="Proteomes" id="UP000029224"/>
    </source>
</evidence>
<dbReference type="InterPro" id="IPR036291">
    <property type="entry name" value="NAD(P)-bd_dom_sf"/>
</dbReference>
<protein>
    <submittedName>
        <fullName evidence="2">Probable oxidoreductase yajO1</fullName>
    </submittedName>
</protein>
<name>A0A090SZ99_9VIBR</name>
<dbReference type="SUPFAM" id="SSF51735">
    <property type="entry name" value="NAD(P)-binding Rossmann-fold domains"/>
    <property type="match status" value="1"/>
</dbReference>
<dbReference type="CDD" id="cd05327">
    <property type="entry name" value="retinol-DH_like_SDR_c_like"/>
    <property type="match status" value="1"/>
</dbReference>